<dbReference type="NCBIfam" id="TIGR01695">
    <property type="entry name" value="murJ_mviN"/>
    <property type="match status" value="1"/>
</dbReference>
<dbReference type="GO" id="GO:0071555">
    <property type="term" value="P:cell wall organization"/>
    <property type="evidence" value="ECO:0007669"/>
    <property type="project" value="UniProtKB-UniRule"/>
</dbReference>
<dbReference type="Proteomes" id="UP000183995">
    <property type="component" value="Unassembled WGS sequence"/>
</dbReference>
<keyword evidence="11" id="KW-1185">Reference proteome</keyword>
<feature type="transmembrane region" description="Helical" evidence="8">
    <location>
        <begin position="355"/>
        <end position="377"/>
    </location>
</feature>
<protein>
    <recommendedName>
        <fullName evidence="8">Probable lipid II flippase MurJ</fullName>
    </recommendedName>
</protein>
<dbReference type="GO" id="GO:0009252">
    <property type="term" value="P:peptidoglycan biosynthetic process"/>
    <property type="evidence" value="ECO:0007669"/>
    <property type="project" value="UniProtKB-UniRule"/>
</dbReference>
<feature type="transmembrane region" description="Helical" evidence="8">
    <location>
        <begin position="273"/>
        <end position="294"/>
    </location>
</feature>
<dbReference type="RefSeq" id="WP_073077206.1">
    <property type="nucleotide sequence ID" value="NZ_FQXV01000004.1"/>
</dbReference>
<dbReference type="OrthoDB" id="9804143at2"/>
<dbReference type="GO" id="GO:0015648">
    <property type="term" value="F:lipid-linked peptidoglycan transporter activity"/>
    <property type="evidence" value="ECO:0007669"/>
    <property type="project" value="UniProtKB-UniRule"/>
</dbReference>
<feature type="transmembrane region" description="Helical" evidence="8">
    <location>
        <begin position="136"/>
        <end position="154"/>
    </location>
</feature>
<organism evidence="10 11">
    <name type="scientific">Sporobacter termitidis DSM 10068</name>
    <dbReference type="NCBI Taxonomy" id="1123282"/>
    <lineage>
        <taxon>Bacteria</taxon>
        <taxon>Bacillati</taxon>
        <taxon>Bacillota</taxon>
        <taxon>Clostridia</taxon>
        <taxon>Eubacteriales</taxon>
        <taxon>Oscillospiraceae</taxon>
        <taxon>Sporobacter</taxon>
    </lineage>
</organism>
<dbReference type="InterPro" id="IPR051050">
    <property type="entry name" value="Lipid_II_flippase_MurJ/MviN"/>
</dbReference>
<keyword evidence="5 8" id="KW-0573">Peptidoglycan synthesis</keyword>
<reference evidence="10 11" key="1">
    <citation type="submission" date="2016-11" db="EMBL/GenBank/DDBJ databases">
        <authorList>
            <person name="Jaros S."/>
            <person name="Januszkiewicz K."/>
            <person name="Wedrychowicz H."/>
        </authorList>
    </citation>
    <scope>NUCLEOTIDE SEQUENCE [LARGE SCALE GENOMIC DNA]</scope>
    <source>
        <strain evidence="10 11">DSM 10068</strain>
    </source>
</reference>
<evidence type="ECO:0000256" key="3">
    <source>
        <dbReference type="ARBA" id="ARBA00022692"/>
    </source>
</evidence>
<keyword evidence="3 8" id="KW-0812">Transmembrane</keyword>
<keyword evidence="8 9" id="KW-0813">Transport</keyword>
<feature type="transmembrane region" description="Helical" evidence="8">
    <location>
        <begin position="443"/>
        <end position="464"/>
    </location>
</feature>
<gene>
    <name evidence="8" type="primary">murJ</name>
    <name evidence="10" type="ORF">SAMN02745823_01443</name>
</gene>
<keyword evidence="8 9" id="KW-0961">Cell wall biogenesis/degradation</keyword>
<evidence type="ECO:0000256" key="8">
    <source>
        <dbReference type="HAMAP-Rule" id="MF_02078"/>
    </source>
</evidence>
<feature type="transmembrane region" description="Helical" evidence="8">
    <location>
        <begin position="476"/>
        <end position="496"/>
    </location>
</feature>
<dbReference type="InterPro" id="IPR004268">
    <property type="entry name" value="MurJ"/>
</dbReference>
<accession>A0A1M5WXT5</accession>
<comment type="subcellular location">
    <subcellularLocation>
        <location evidence="1 8">Cell membrane</location>
        <topology evidence="1 8">Multi-pass membrane protein</topology>
    </subcellularLocation>
</comment>
<evidence type="ECO:0000313" key="10">
    <source>
        <dbReference type="EMBL" id="SHH92172.1"/>
    </source>
</evidence>
<dbReference type="AlphaFoldDB" id="A0A1M5WXT5"/>
<comment type="similarity">
    <text evidence="8 9">Belongs to the MurJ/MviN family.</text>
</comment>
<evidence type="ECO:0000256" key="2">
    <source>
        <dbReference type="ARBA" id="ARBA00022475"/>
    </source>
</evidence>
<dbReference type="GO" id="GO:0008360">
    <property type="term" value="P:regulation of cell shape"/>
    <property type="evidence" value="ECO:0007669"/>
    <property type="project" value="UniProtKB-UniRule"/>
</dbReference>
<dbReference type="GO" id="GO:0005886">
    <property type="term" value="C:plasma membrane"/>
    <property type="evidence" value="ECO:0007669"/>
    <property type="project" value="UniProtKB-SubCell"/>
</dbReference>
<dbReference type="PANTHER" id="PTHR47019:SF1">
    <property type="entry name" value="LIPID II FLIPPASE MURJ"/>
    <property type="match status" value="1"/>
</dbReference>
<dbReference type="EMBL" id="FQXV01000004">
    <property type="protein sequence ID" value="SHH92172.1"/>
    <property type="molecule type" value="Genomic_DNA"/>
</dbReference>
<dbReference type="GO" id="GO:0034204">
    <property type="term" value="P:lipid translocation"/>
    <property type="evidence" value="ECO:0007669"/>
    <property type="project" value="TreeGrafter"/>
</dbReference>
<dbReference type="STRING" id="1123282.SAMN02745823_01443"/>
<keyword evidence="6 8" id="KW-1133">Transmembrane helix</keyword>
<dbReference type="HAMAP" id="MF_02078">
    <property type="entry name" value="MurJ_MviN"/>
    <property type="match status" value="1"/>
</dbReference>
<evidence type="ECO:0000256" key="7">
    <source>
        <dbReference type="ARBA" id="ARBA00023136"/>
    </source>
</evidence>
<evidence type="ECO:0000256" key="1">
    <source>
        <dbReference type="ARBA" id="ARBA00004651"/>
    </source>
</evidence>
<proteinExistence type="inferred from homology"/>
<dbReference type="CDD" id="cd13123">
    <property type="entry name" value="MATE_MurJ_like"/>
    <property type="match status" value="1"/>
</dbReference>
<keyword evidence="7 8" id="KW-0472">Membrane</keyword>
<feature type="transmembrane region" description="Helical" evidence="8">
    <location>
        <begin position="230"/>
        <end position="250"/>
    </location>
</feature>
<keyword evidence="4 8" id="KW-0133">Cell shape</keyword>
<dbReference type="PRINTS" id="PR01806">
    <property type="entry name" value="VIRFACTRMVIN"/>
</dbReference>
<feature type="transmembrane region" description="Helical" evidence="8">
    <location>
        <begin position="185"/>
        <end position="210"/>
    </location>
</feature>
<dbReference type="PANTHER" id="PTHR47019">
    <property type="entry name" value="LIPID II FLIPPASE MURJ"/>
    <property type="match status" value="1"/>
</dbReference>
<dbReference type="UniPathway" id="UPA00219"/>
<evidence type="ECO:0000313" key="11">
    <source>
        <dbReference type="Proteomes" id="UP000183995"/>
    </source>
</evidence>
<feature type="transmembrane region" description="Helical" evidence="8">
    <location>
        <begin position="161"/>
        <end position="179"/>
    </location>
</feature>
<feature type="transmembrane region" description="Helical" evidence="8">
    <location>
        <begin position="315"/>
        <end position="335"/>
    </location>
</feature>
<name>A0A1M5WXT5_9FIRM</name>
<dbReference type="PIRSF" id="PIRSF002869">
    <property type="entry name" value="MviN"/>
    <property type="match status" value="1"/>
</dbReference>
<dbReference type="Pfam" id="PF03023">
    <property type="entry name" value="MurJ"/>
    <property type="match status" value="1"/>
</dbReference>
<evidence type="ECO:0000256" key="5">
    <source>
        <dbReference type="ARBA" id="ARBA00022984"/>
    </source>
</evidence>
<evidence type="ECO:0000256" key="6">
    <source>
        <dbReference type="ARBA" id="ARBA00022989"/>
    </source>
</evidence>
<comment type="function">
    <text evidence="8 9">Involved in peptidoglycan biosynthesis. Transports lipid-linked peptidoglycan precursors from the inner to the outer leaflet of the cytoplasmic membrane.</text>
</comment>
<feature type="transmembrane region" description="Helical" evidence="8">
    <location>
        <begin position="12"/>
        <end position="28"/>
    </location>
</feature>
<evidence type="ECO:0000256" key="4">
    <source>
        <dbReference type="ARBA" id="ARBA00022960"/>
    </source>
</evidence>
<feature type="transmembrane region" description="Helical" evidence="8">
    <location>
        <begin position="55"/>
        <end position="78"/>
    </location>
</feature>
<feature type="transmembrane region" description="Helical" evidence="8">
    <location>
        <begin position="410"/>
        <end position="431"/>
    </location>
</feature>
<feature type="transmembrane region" description="Helical" evidence="8">
    <location>
        <begin position="384"/>
        <end position="404"/>
    </location>
</feature>
<feature type="transmembrane region" description="Helical" evidence="8">
    <location>
        <begin position="90"/>
        <end position="116"/>
    </location>
</feature>
<evidence type="ECO:0000256" key="9">
    <source>
        <dbReference type="PIRNR" id="PIRNR002869"/>
    </source>
</evidence>
<comment type="pathway">
    <text evidence="8">Cell wall biogenesis; peptidoglycan biosynthesis.</text>
</comment>
<keyword evidence="2 8" id="KW-1003">Cell membrane</keyword>
<sequence>MAEKNKNPVKTISLVMVLTLVGKILGLLRDRLMTVHYGSGMETNAFLTASQIPRVFFDAVFASAVAASFIPVFSEYVAKKGRREALDFSGNFITVISFLSLLLTVLGIVFTGPLVSLFAPGYDAQTAALCVSLTRVMFPTVLFTGIAYCFVGILQSFDEFNIPALISVIANLVVILYYYTFNPKYGIYGLACAFLIGWFVQAAMQVPSLIRKGFHYKPSLRMNSEGMKKVFALMIPVMVSTWVQPINLTINTRFGSHLYNGTGVTAINLSNNLYLIIIGVFILSVTNVIFPRLSRLTAENKAAQFRDTISTTVHASMYFVVPMTAGLMVLARPIISLIYGGGQFDAFSVSITSQALTFASLGMIGYALQAVLCRAYFARQNGRVPLVAGLASIAVNIVLCILLTDTLGVKGLAIASAAAGTVNAIVLMIPLEVRKEGFLDRKFSLDFLKMVVATLVMAAVVWVLMRALDGLHPGKLWEAVTAAVPAAAGFIVYFAATSLAGLDEARTAAGIIKKRLRRSSDDSTRKG</sequence>